<evidence type="ECO:0000256" key="10">
    <source>
        <dbReference type="ARBA" id="ARBA00022984"/>
    </source>
</evidence>
<dbReference type="GO" id="GO:0009002">
    <property type="term" value="F:serine-type D-Ala-D-Ala carboxypeptidase activity"/>
    <property type="evidence" value="ECO:0007669"/>
    <property type="project" value="UniProtKB-EC"/>
</dbReference>
<dbReference type="GO" id="GO:0009252">
    <property type="term" value="P:peptidoglycan biosynthetic process"/>
    <property type="evidence" value="ECO:0007669"/>
    <property type="project" value="UniProtKB-UniPathway"/>
</dbReference>
<gene>
    <name evidence="18" type="ORF">CR194_02575</name>
</gene>
<dbReference type="PANTHER" id="PTHR21581:SF6">
    <property type="entry name" value="TRAFFICKING PROTEIN PARTICLE COMPLEX SUBUNIT 12"/>
    <property type="match status" value="1"/>
</dbReference>
<dbReference type="Pfam" id="PF07943">
    <property type="entry name" value="PBP5_C"/>
    <property type="match status" value="1"/>
</dbReference>
<feature type="active site" evidence="13">
    <location>
        <position position="121"/>
    </location>
</feature>
<dbReference type="PANTHER" id="PTHR21581">
    <property type="entry name" value="D-ALANYL-D-ALANINE CARBOXYPEPTIDASE"/>
    <property type="match status" value="1"/>
</dbReference>
<accession>A0A323TXS6</accession>
<evidence type="ECO:0000256" key="5">
    <source>
        <dbReference type="ARBA" id="ARBA00022645"/>
    </source>
</evidence>
<evidence type="ECO:0000313" key="18">
    <source>
        <dbReference type="EMBL" id="PYZ94435.1"/>
    </source>
</evidence>
<keyword evidence="7 16" id="KW-0732">Signal</keyword>
<evidence type="ECO:0000313" key="19">
    <source>
        <dbReference type="Proteomes" id="UP000248214"/>
    </source>
</evidence>
<dbReference type="SMART" id="SM00936">
    <property type="entry name" value="PBP5_C"/>
    <property type="match status" value="1"/>
</dbReference>
<comment type="pathway">
    <text evidence="2">Cell wall biogenesis; peptidoglycan biosynthesis.</text>
</comment>
<evidence type="ECO:0000259" key="17">
    <source>
        <dbReference type="SMART" id="SM00936"/>
    </source>
</evidence>
<feature type="binding site" evidence="14">
    <location>
        <position position="227"/>
    </location>
    <ligand>
        <name>substrate</name>
    </ligand>
</feature>
<name>A0A323TXS6_9BACI</name>
<dbReference type="InterPro" id="IPR012338">
    <property type="entry name" value="Beta-lactam/transpept-like"/>
</dbReference>
<dbReference type="Proteomes" id="UP000248214">
    <property type="component" value="Unassembled WGS sequence"/>
</dbReference>
<dbReference type="InterPro" id="IPR015956">
    <property type="entry name" value="Peniciliin-bd_prot_C_sf"/>
</dbReference>
<dbReference type="PRINTS" id="PR00725">
    <property type="entry name" value="DADACBPTASE1"/>
</dbReference>
<feature type="chain" id="PRO_5016396321" description="serine-type D-Ala-D-Ala carboxypeptidase" evidence="16">
    <location>
        <begin position="24"/>
        <end position="387"/>
    </location>
</feature>
<dbReference type="EMBL" id="PDOD01000001">
    <property type="protein sequence ID" value="PYZ94435.1"/>
    <property type="molecule type" value="Genomic_DNA"/>
</dbReference>
<protein>
    <recommendedName>
        <fullName evidence="4">serine-type D-Ala-D-Ala carboxypeptidase</fullName>
        <ecNumber evidence="4">3.4.16.4</ecNumber>
    </recommendedName>
</protein>
<dbReference type="AlphaFoldDB" id="A0A323TXS6"/>
<keyword evidence="9" id="KW-0133">Cell shape</keyword>
<evidence type="ECO:0000256" key="9">
    <source>
        <dbReference type="ARBA" id="ARBA00022960"/>
    </source>
</evidence>
<dbReference type="OrthoDB" id="9791132at2"/>
<comment type="catalytic activity">
    <reaction evidence="12">
        <text>Preferential cleavage: (Ac)2-L-Lys-D-Ala-|-D-Ala. Also transpeptidation of peptidyl-alanyl moieties that are N-acyl substituents of D-alanine.</text>
        <dbReference type="EC" id="3.4.16.4"/>
    </reaction>
</comment>
<dbReference type="GO" id="GO:0071555">
    <property type="term" value="P:cell wall organization"/>
    <property type="evidence" value="ECO:0007669"/>
    <property type="project" value="UniProtKB-KW"/>
</dbReference>
<dbReference type="SUPFAM" id="SSF69189">
    <property type="entry name" value="Penicillin-binding protein associated domain"/>
    <property type="match status" value="1"/>
</dbReference>
<dbReference type="InterPro" id="IPR018044">
    <property type="entry name" value="Peptidase_S11"/>
</dbReference>
<reference evidence="18 19" key="1">
    <citation type="submission" date="2017-10" db="EMBL/GenBank/DDBJ databases">
        <title>Bacillus sp. nov., a halophilic bacterium isolated from a Keqin Lake.</title>
        <authorList>
            <person name="Wang H."/>
        </authorList>
    </citation>
    <scope>NUCLEOTIDE SEQUENCE [LARGE SCALE GENOMIC DNA]</scope>
    <source>
        <strain evidence="18 19">KQ-12</strain>
    </source>
</reference>
<dbReference type="EC" id="3.4.16.4" evidence="4"/>
<dbReference type="GO" id="GO:0006508">
    <property type="term" value="P:proteolysis"/>
    <property type="evidence" value="ECO:0007669"/>
    <property type="project" value="UniProtKB-KW"/>
</dbReference>
<dbReference type="InterPro" id="IPR001967">
    <property type="entry name" value="Peptidase_S11_N"/>
</dbReference>
<evidence type="ECO:0000256" key="12">
    <source>
        <dbReference type="ARBA" id="ARBA00034000"/>
    </source>
</evidence>
<comment type="caution">
    <text evidence="18">The sequence shown here is derived from an EMBL/GenBank/DDBJ whole genome shotgun (WGS) entry which is preliminary data.</text>
</comment>
<dbReference type="RefSeq" id="WP_110608068.1">
    <property type="nucleotide sequence ID" value="NZ_PDOD01000001.1"/>
</dbReference>
<keyword evidence="10" id="KW-0573">Peptidoglycan synthesis</keyword>
<evidence type="ECO:0000256" key="15">
    <source>
        <dbReference type="RuleBase" id="RU004016"/>
    </source>
</evidence>
<evidence type="ECO:0000256" key="2">
    <source>
        <dbReference type="ARBA" id="ARBA00004752"/>
    </source>
</evidence>
<feature type="signal peptide" evidence="16">
    <location>
        <begin position="1"/>
        <end position="23"/>
    </location>
</feature>
<proteinExistence type="inferred from homology"/>
<feature type="domain" description="Peptidase S11 D-Ala-D-Ala carboxypeptidase A C-terminal" evidence="17">
    <location>
        <begin position="277"/>
        <end position="368"/>
    </location>
</feature>
<keyword evidence="11" id="KW-0961">Cell wall biogenesis/degradation</keyword>
<sequence>MKNIIILCLMGFFFIGQVPVAHAMEENLDFADAATSAILMERDTGTLLFEKNSNESLPPASMTKIMTMLLIMEAIENGNLSWDDSVRTSERAASMGGSQIFLEPGEEMTVKEMMKGIAIASGNDASVAMAEHLAGTENEFVKLMNEKALELGLKNTNFVNSNGLPADNHYSSAYDLAIIAKELLRHEAITEFTSLYEDYLREGTKEPFWLVNTNKLVKFYPGVDGLKTGYTNEAKYCLTASANKDGMRMVAVIMGAPSPKERNRQITELFDYAYSQYQLHTRYHTSDILGTVKIDKGSQPVVQVIPEEPISILLKKGEEVEGITETMTLNRNVKAPVQRGDQVGTMTMEKDGKEVINKALIASESVPEASLWELMKRTRSIMFGDAS</sequence>
<evidence type="ECO:0000256" key="16">
    <source>
        <dbReference type="SAM" id="SignalP"/>
    </source>
</evidence>
<keyword evidence="6" id="KW-0645">Protease</keyword>
<keyword evidence="19" id="KW-1185">Reference proteome</keyword>
<dbReference type="Gene3D" id="2.60.410.10">
    <property type="entry name" value="D-Ala-D-Ala carboxypeptidase, C-terminal domain"/>
    <property type="match status" value="1"/>
</dbReference>
<dbReference type="Gene3D" id="3.40.710.10">
    <property type="entry name" value="DD-peptidase/beta-lactamase superfamily"/>
    <property type="match status" value="1"/>
</dbReference>
<comment type="similarity">
    <text evidence="3 15">Belongs to the peptidase S11 family.</text>
</comment>
<evidence type="ECO:0000256" key="1">
    <source>
        <dbReference type="ARBA" id="ARBA00003217"/>
    </source>
</evidence>
<comment type="function">
    <text evidence="1">Removes C-terminal D-alanyl residues from sugar-peptide cell wall precursors.</text>
</comment>
<keyword evidence="5 18" id="KW-0121">Carboxypeptidase</keyword>
<feature type="active site" description="Acyl-ester intermediate" evidence="13">
    <location>
        <position position="64"/>
    </location>
</feature>
<evidence type="ECO:0000256" key="13">
    <source>
        <dbReference type="PIRSR" id="PIRSR618044-1"/>
    </source>
</evidence>
<evidence type="ECO:0000256" key="11">
    <source>
        <dbReference type="ARBA" id="ARBA00023316"/>
    </source>
</evidence>
<evidence type="ECO:0000256" key="3">
    <source>
        <dbReference type="ARBA" id="ARBA00007164"/>
    </source>
</evidence>
<dbReference type="UniPathway" id="UPA00219"/>
<evidence type="ECO:0000256" key="6">
    <source>
        <dbReference type="ARBA" id="ARBA00022670"/>
    </source>
</evidence>
<evidence type="ECO:0000256" key="7">
    <source>
        <dbReference type="ARBA" id="ARBA00022729"/>
    </source>
</evidence>
<dbReference type="InterPro" id="IPR012907">
    <property type="entry name" value="Peptidase_S11_C"/>
</dbReference>
<dbReference type="Pfam" id="PF00768">
    <property type="entry name" value="Peptidase_S11"/>
    <property type="match status" value="1"/>
</dbReference>
<dbReference type="SUPFAM" id="SSF56601">
    <property type="entry name" value="beta-lactamase/transpeptidase-like"/>
    <property type="match status" value="1"/>
</dbReference>
<evidence type="ECO:0000256" key="14">
    <source>
        <dbReference type="PIRSR" id="PIRSR618044-2"/>
    </source>
</evidence>
<dbReference type="GO" id="GO:0008360">
    <property type="term" value="P:regulation of cell shape"/>
    <property type="evidence" value="ECO:0007669"/>
    <property type="project" value="UniProtKB-KW"/>
</dbReference>
<evidence type="ECO:0000256" key="4">
    <source>
        <dbReference type="ARBA" id="ARBA00012448"/>
    </source>
</evidence>
<evidence type="ECO:0000256" key="8">
    <source>
        <dbReference type="ARBA" id="ARBA00022801"/>
    </source>
</evidence>
<dbReference type="InterPro" id="IPR037167">
    <property type="entry name" value="Peptidase_S11_C_sf"/>
</dbReference>
<organism evidence="18 19">
    <name type="scientific">Salipaludibacillus keqinensis</name>
    <dbReference type="NCBI Taxonomy" id="2045207"/>
    <lineage>
        <taxon>Bacteria</taxon>
        <taxon>Bacillati</taxon>
        <taxon>Bacillota</taxon>
        <taxon>Bacilli</taxon>
        <taxon>Bacillales</taxon>
        <taxon>Bacillaceae</taxon>
    </lineage>
</organism>
<keyword evidence="8" id="KW-0378">Hydrolase</keyword>
<feature type="active site" description="Acyl-ester intermediate" evidence="13">
    <location>
        <position position="61"/>
    </location>
</feature>